<gene>
    <name evidence="1" type="ORF">RchiOBHm_Chr7g0215801</name>
</gene>
<protein>
    <submittedName>
        <fullName evidence="1">Uncharacterized protein</fullName>
    </submittedName>
</protein>
<dbReference type="Gramene" id="PRQ19307">
    <property type="protein sequence ID" value="PRQ19307"/>
    <property type="gene ID" value="RchiOBHm_Chr7g0215801"/>
</dbReference>
<organism evidence="1 2">
    <name type="scientific">Rosa chinensis</name>
    <name type="common">China rose</name>
    <dbReference type="NCBI Taxonomy" id="74649"/>
    <lineage>
        <taxon>Eukaryota</taxon>
        <taxon>Viridiplantae</taxon>
        <taxon>Streptophyta</taxon>
        <taxon>Embryophyta</taxon>
        <taxon>Tracheophyta</taxon>
        <taxon>Spermatophyta</taxon>
        <taxon>Magnoliopsida</taxon>
        <taxon>eudicotyledons</taxon>
        <taxon>Gunneridae</taxon>
        <taxon>Pentapetalae</taxon>
        <taxon>rosids</taxon>
        <taxon>fabids</taxon>
        <taxon>Rosales</taxon>
        <taxon>Rosaceae</taxon>
        <taxon>Rosoideae</taxon>
        <taxon>Rosoideae incertae sedis</taxon>
        <taxon>Rosa</taxon>
    </lineage>
</organism>
<proteinExistence type="predicted"/>
<keyword evidence="2" id="KW-1185">Reference proteome</keyword>
<accession>A0A2P6PBL2</accession>
<dbReference type="Proteomes" id="UP000238479">
    <property type="component" value="Chromosome 7"/>
</dbReference>
<sequence>MHGGQNRDSYCRVTLRSYTLYISSYLELKFFRDVSSHVLYAQKKQFLILTFLASDIVFQVTEVRNRAQQKLQNRSVSLEANDF</sequence>
<dbReference type="AlphaFoldDB" id="A0A2P6PBL2"/>
<name>A0A2P6PBL2_ROSCH</name>
<evidence type="ECO:0000313" key="2">
    <source>
        <dbReference type="Proteomes" id="UP000238479"/>
    </source>
</evidence>
<evidence type="ECO:0000313" key="1">
    <source>
        <dbReference type="EMBL" id="PRQ19307.1"/>
    </source>
</evidence>
<reference evidence="1 2" key="1">
    <citation type="journal article" date="2018" name="Nat. Genet.">
        <title>The Rosa genome provides new insights in the design of modern roses.</title>
        <authorList>
            <person name="Bendahmane M."/>
        </authorList>
    </citation>
    <scope>NUCLEOTIDE SEQUENCE [LARGE SCALE GENOMIC DNA]</scope>
    <source>
        <strain evidence="2">cv. Old Blush</strain>
    </source>
</reference>
<comment type="caution">
    <text evidence="1">The sequence shown here is derived from an EMBL/GenBank/DDBJ whole genome shotgun (WGS) entry which is preliminary data.</text>
</comment>
<dbReference type="EMBL" id="PDCK01000045">
    <property type="protein sequence ID" value="PRQ19307.1"/>
    <property type="molecule type" value="Genomic_DNA"/>
</dbReference>